<accession>A0A4U1B3U0</accession>
<dbReference type="Gene3D" id="3.30.70.1320">
    <property type="entry name" value="Multidrug efflux transporter AcrB pore domain like"/>
    <property type="match status" value="1"/>
</dbReference>
<keyword evidence="3" id="KW-1185">Reference proteome</keyword>
<feature type="transmembrane region" description="Helical" evidence="1">
    <location>
        <begin position="337"/>
        <end position="354"/>
    </location>
</feature>
<evidence type="ECO:0000313" key="2">
    <source>
        <dbReference type="EMBL" id="TKB44557.1"/>
    </source>
</evidence>
<proteinExistence type="predicted"/>
<sequence length="1027" mass="112105">MIEIFVRNGRLMALLIILLVVAGLASLSALPRSEDPTMENRFGLVITQYPGASAERVEALVTEKIEQKLQTLSEIEYLASTSRPGISVIQVKLEGHITDSKPVFSRIRDLLADVSPQLPAESSPPRFDEERSFAYTRLIALNWQDDNRDAQPDLLIMGRYAKELQSQLRLVAGTDIVDIHGINDEEIVVELDQQKAALANISAQQVAQAVLAADVKVPAGKLFNANNQLQIEVVGALDSLQRIRNIPLRSDDNQILRIADVANVTRQLQQPLSEIAIINGKPALVVATRMVRGIRIDQWSQRVDAKTEELAKLLPSSMSLQVLFDQNTYTDARLSDLVDNILLGFLIIALVLFITLGWRAAIIVVVSLPLTVLFTLSVMNFTGLPIHQMSVTGLVVALGIMVDNAIVMTDSIQQRKQRGINGLQAVLQSVRHLWLPLLGSTLTTILAFMPIVLMPGDAGEFIGGIALSVIFSLIGSYLISHTIVSGLSGRFVKRDQAPHWYNQGLRINALEQHFRNSLTWSLRFPKTIIALVFSLPIAGFIAAGSLSEQFFPPSDRDMFHIEVFLPPQNSINATKALTDEISTALYQHQGIEDVRWFIGKSAPAFYYNLIAAKDGMQNYAQAMITTTDFKEANRLIPKLQRQLDDQFPQAQVLVRKLEQGPPFNAPIEIRIYGPNLDTLQEIGARLRRIFSETKDVVHTRATLLAGTPKAWVKADEDAISTLQLSLGALAGQLEGSLQGRPQGSVIEATESINVRVRASDEHRQGISDLTNFPIINAATGEFIPLSAVSEVNIEPSRGAIPHRDGKRVNVIEGYLRAGVLPSVVLDKIKAQIDNGALDVPYGYSLEIGGESDARNKAVGKLLGSVGIILTLLITVVVLSFNSFRVSAVIFIAAFMSMGLGLLSVFVFNYPFGFTVIVGLLGLMGLAINSAIVILAELKADEAAIHGNKEAIIHGVLSCTRHISSTTITTVGGFLPLILAGGGFWPPFAIAIAGGTVLTTLLSFYFVPATFYLMSRKRSFDLTASFAS</sequence>
<keyword evidence="1" id="KW-0812">Transmembrane</keyword>
<dbReference type="Gene3D" id="3.30.70.1440">
    <property type="entry name" value="Multidrug efflux transporter AcrB pore domain"/>
    <property type="match status" value="1"/>
</dbReference>
<dbReference type="SUPFAM" id="SSF82714">
    <property type="entry name" value="Multidrug efflux transporter AcrB TolC docking domain, DN and DC subdomains"/>
    <property type="match status" value="2"/>
</dbReference>
<dbReference type="GO" id="GO:0005886">
    <property type="term" value="C:plasma membrane"/>
    <property type="evidence" value="ECO:0007669"/>
    <property type="project" value="TreeGrafter"/>
</dbReference>
<feature type="transmembrane region" description="Helical" evidence="1">
    <location>
        <begin position="461"/>
        <end position="484"/>
    </location>
</feature>
<dbReference type="OrthoDB" id="9757940at2"/>
<dbReference type="InterPro" id="IPR001036">
    <property type="entry name" value="Acrflvin-R"/>
</dbReference>
<feature type="transmembrane region" description="Helical" evidence="1">
    <location>
        <begin position="391"/>
        <end position="412"/>
    </location>
</feature>
<feature type="transmembrane region" description="Helical" evidence="1">
    <location>
        <begin position="528"/>
        <end position="546"/>
    </location>
</feature>
<name>A0A4U1B3U0_9GAMM</name>
<dbReference type="PRINTS" id="PR00702">
    <property type="entry name" value="ACRIFLAVINRP"/>
</dbReference>
<feature type="transmembrane region" description="Helical" evidence="1">
    <location>
        <begin position="958"/>
        <end position="981"/>
    </location>
</feature>
<dbReference type="AlphaFoldDB" id="A0A4U1B3U0"/>
<gene>
    <name evidence="2" type="ORF">E8M12_11770</name>
</gene>
<dbReference type="InterPro" id="IPR027463">
    <property type="entry name" value="AcrB_DN_DC_subdom"/>
</dbReference>
<feature type="transmembrane region" description="Helical" evidence="1">
    <location>
        <begin position="887"/>
        <end position="907"/>
    </location>
</feature>
<reference evidence="2 3" key="1">
    <citation type="submission" date="2019-04" db="EMBL/GenBank/DDBJ databases">
        <title>Thalassotalea guangxiensis sp. nov., isolated from sediment of the coastal wetland.</title>
        <authorList>
            <person name="Zheng S."/>
            <person name="Zhang D."/>
        </authorList>
    </citation>
    <scope>NUCLEOTIDE SEQUENCE [LARGE SCALE GENOMIC DNA]</scope>
    <source>
        <strain evidence="2 3">ZS-4</strain>
    </source>
</reference>
<comment type="caution">
    <text evidence="2">The sequence shown here is derived from an EMBL/GenBank/DDBJ whole genome shotgun (WGS) entry which is preliminary data.</text>
</comment>
<dbReference type="Proteomes" id="UP000307999">
    <property type="component" value="Unassembled WGS sequence"/>
</dbReference>
<feature type="transmembrane region" description="Helical" evidence="1">
    <location>
        <begin position="913"/>
        <end position="937"/>
    </location>
</feature>
<dbReference type="Gene3D" id="3.30.70.1430">
    <property type="entry name" value="Multidrug efflux transporter AcrB pore domain"/>
    <property type="match status" value="2"/>
</dbReference>
<dbReference type="GO" id="GO:0042910">
    <property type="term" value="F:xenobiotic transmembrane transporter activity"/>
    <property type="evidence" value="ECO:0007669"/>
    <property type="project" value="TreeGrafter"/>
</dbReference>
<dbReference type="PANTHER" id="PTHR32063">
    <property type="match status" value="1"/>
</dbReference>
<organism evidence="2 3">
    <name type="scientific">Thalassotalea mangrovi</name>
    <dbReference type="NCBI Taxonomy" id="2572245"/>
    <lineage>
        <taxon>Bacteria</taxon>
        <taxon>Pseudomonadati</taxon>
        <taxon>Pseudomonadota</taxon>
        <taxon>Gammaproteobacteria</taxon>
        <taxon>Alteromonadales</taxon>
        <taxon>Colwelliaceae</taxon>
        <taxon>Thalassotalea</taxon>
    </lineage>
</organism>
<dbReference type="Gene3D" id="1.20.1640.10">
    <property type="entry name" value="Multidrug efflux transporter AcrB transmembrane domain"/>
    <property type="match status" value="2"/>
</dbReference>
<feature type="transmembrane region" description="Helical" evidence="1">
    <location>
        <begin position="987"/>
        <end position="1012"/>
    </location>
</feature>
<dbReference type="RefSeq" id="WP_136736339.1">
    <property type="nucleotide sequence ID" value="NZ_SWDB01000028.1"/>
</dbReference>
<dbReference type="PANTHER" id="PTHR32063:SF18">
    <property type="entry name" value="CATION EFFLUX SYSTEM PROTEIN"/>
    <property type="match status" value="1"/>
</dbReference>
<dbReference type="SUPFAM" id="SSF82693">
    <property type="entry name" value="Multidrug efflux transporter AcrB pore domain, PN1, PN2, PC1 and PC2 subdomains"/>
    <property type="match status" value="3"/>
</dbReference>
<keyword evidence="1" id="KW-0472">Membrane</keyword>
<dbReference type="EMBL" id="SWDB01000028">
    <property type="protein sequence ID" value="TKB44557.1"/>
    <property type="molecule type" value="Genomic_DNA"/>
</dbReference>
<feature type="transmembrane region" description="Helical" evidence="1">
    <location>
        <begin position="861"/>
        <end position="880"/>
    </location>
</feature>
<dbReference type="Gene3D" id="3.30.2090.10">
    <property type="entry name" value="Multidrug efflux transporter AcrB TolC docking domain, DN and DC subdomains"/>
    <property type="match status" value="2"/>
</dbReference>
<dbReference type="Pfam" id="PF00873">
    <property type="entry name" value="ACR_tran"/>
    <property type="match status" value="1"/>
</dbReference>
<evidence type="ECO:0000313" key="3">
    <source>
        <dbReference type="Proteomes" id="UP000307999"/>
    </source>
</evidence>
<feature type="transmembrane region" description="Helical" evidence="1">
    <location>
        <begin position="361"/>
        <end position="379"/>
    </location>
</feature>
<protein>
    <submittedName>
        <fullName evidence="2">Efflux RND transporter permease subunit</fullName>
    </submittedName>
</protein>
<keyword evidence="1" id="KW-1133">Transmembrane helix</keyword>
<feature type="transmembrane region" description="Helical" evidence="1">
    <location>
        <begin position="433"/>
        <end position="455"/>
    </location>
</feature>
<evidence type="ECO:0000256" key="1">
    <source>
        <dbReference type="SAM" id="Phobius"/>
    </source>
</evidence>
<dbReference type="SUPFAM" id="SSF82866">
    <property type="entry name" value="Multidrug efflux transporter AcrB transmembrane domain"/>
    <property type="match status" value="2"/>
</dbReference>